<proteinExistence type="inferred from homology"/>
<protein>
    <submittedName>
        <fullName evidence="15">Pectin lyase fold/virulence factor</fullName>
    </submittedName>
</protein>
<dbReference type="SUPFAM" id="SSF51430">
    <property type="entry name" value="NAD(P)-linked oxidoreductase"/>
    <property type="match status" value="1"/>
</dbReference>
<dbReference type="GO" id="GO:0000272">
    <property type="term" value="P:polysaccharide catabolic process"/>
    <property type="evidence" value="ECO:0007669"/>
    <property type="project" value="UniProtKB-KW"/>
</dbReference>
<evidence type="ECO:0000256" key="11">
    <source>
        <dbReference type="ARBA" id="ARBA00023326"/>
    </source>
</evidence>
<dbReference type="Pfam" id="PF00295">
    <property type="entry name" value="Glyco_hydro_28"/>
    <property type="match status" value="1"/>
</dbReference>
<comment type="caution">
    <text evidence="15">The sequence shown here is derived from an EMBL/GenBank/DDBJ whole genome shotgun (WGS) entry which is preliminary data.</text>
</comment>
<dbReference type="Proteomes" id="UP000738349">
    <property type="component" value="Unassembled WGS sequence"/>
</dbReference>
<dbReference type="InterPro" id="IPR000743">
    <property type="entry name" value="Glyco_hydro_28"/>
</dbReference>
<evidence type="ECO:0000256" key="4">
    <source>
        <dbReference type="ARBA" id="ARBA00022729"/>
    </source>
</evidence>
<keyword evidence="9 13" id="KW-0326">Glycosidase</keyword>
<dbReference type="PANTHER" id="PTHR31736:SF9">
    <property type="entry name" value="ENDO-XYLOGALACTURONAN HYDROLASE A-RELATED"/>
    <property type="match status" value="1"/>
</dbReference>
<feature type="chain" id="PRO_5040241024" evidence="14">
    <location>
        <begin position="22"/>
        <end position="336"/>
    </location>
</feature>
<evidence type="ECO:0000256" key="14">
    <source>
        <dbReference type="SAM" id="SignalP"/>
    </source>
</evidence>
<evidence type="ECO:0000256" key="13">
    <source>
        <dbReference type="RuleBase" id="RU361169"/>
    </source>
</evidence>
<evidence type="ECO:0000256" key="8">
    <source>
        <dbReference type="ARBA" id="ARBA00023277"/>
    </source>
</evidence>
<dbReference type="Gene3D" id="3.20.20.100">
    <property type="entry name" value="NADP-dependent oxidoreductase domain"/>
    <property type="match status" value="1"/>
</dbReference>
<evidence type="ECO:0000256" key="10">
    <source>
        <dbReference type="ARBA" id="ARBA00023316"/>
    </source>
</evidence>
<evidence type="ECO:0000256" key="12">
    <source>
        <dbReference type="ARBA" id="ARBA00037278"/>
    </source>
</evidence>
<evidence type="ECO:0000313" key="16">
    <source>
        <dbReference type="Proteomes" id="UP000738349"/>
    </source>
</evidence>
<dbReference type="InterPro" id="IPR036812">
    <property type="entry name" value="NAD(P)_OxRdtase_dom_sf"/>
</dbReference>
<keyword evidence="5" id="KW-0677">Repeat</keyword>
<evidence type="ECO:0000313" key="15">
    <source>
        <dbReference type="EMBL" id="KAH7141818.1"/>
    </source>
</evidence>
<gene>
    <name evidence="15" type="ORF">EDB81DRAFT_884876</name>
</gene>
<accession>A0A9P9J1D2</accession>
<keyword evidence="11" id="KW-0624">Polysaccharide degradation</keyword>
<sequence length="336" mass="35458">MLSNCFLKSAAAAYLIGVIAAEPIPATPDRVRLNPWASTCTPQAGGSSTVDDVPAIQSAIEAYPSGIIVIPSGKTGCTLGPNGELSASTNFDYWNAKGEIVYLQNINGATITGLGAINGNGQASWDYIVTNTTHKRPYLICVDGSTNIKMSGITIKDSPSFHVVTSGNSKNVVYSGLTLYSVSNSSNAAHNTDGFDIGPASYVTVENTKVTNDDDCVVLKPGASALMLPRALCLREDQVEYNPWTLDIEGIPGTHLLQTARELGIATVAYSPLAAGDEIIPIPGTKKIEYLEENTAALNFQLTEEDVKELRNIVDAADTKDDRGAGGVAFADTPEL</sequence>
<evidence type="ECO:0000256" key="1">
    <source>
        <dbReference type="ARBA" id="ARBA00004613"/>
    </source>
</evidence>
<feature type="signal peptide" evidence="14">
    <location>
        <begin position="1"/>
        <end position="21"/>
    </location>
</feature>
<comment type="function">
    <text evidence="12">Pectinolytic enzyme involved in the degradation of xylogalacturonan (xga), a galacturonan backbone heavily substituted with xylose, and which is one important component of the hairy regions of pectin. Activity requires a galacturonic acid backbone substituted with xylose.</text>
</comment>
<keyword evidence="16" id="KW-1185">Reference proteome</keyword>
<evidence type="ECO:0000256" key="6">
    <source>
        <dbReference type="ARBA" id="ARBA00022801"/>
    </source>
</evidence>
<keyword evidence="3" id="KW-0964">Secreted</keyword>
<dbReference type="GO" id="GO:0005576">
    <property type="term" value="C:extracellular region"/>
    <property type="evidence" value="ECO:0007669"/>
    <property type="project" value="UniProtKB-SubCell"/>
</dbReference>
<dbReference type="EMBL" id="JAGMUV010000010">
    <property type="protein sequence ID" value="KAH7141818.1"/>
    <property type="molecule type" value="Genomic_DNA"/>
</dbReference>
<name>A0A9P9J1D2_9HYPO</name>
<comment type="similarity">
    <text evidence="2 13">Belongs to the glycosyl hydrolase 28 family.</text>
</comment>
<dbReference type="GO" id="GO:0004650">
    <property type="term" value="F:polygalacturonase activity"/>
    <property type="evidence" value="ECO:0007669"/>
    <property type="project" value="InterPro"/>
</dbReference>
<evidence type="ECO:0000256" key="9">
    <source>
        <dbReference type="ARBA" id="ARBA00023295"/>
    </source>
</evidence>
<dbReference type="InterPro" id="IPR012334">
    <property type="entry name" value="Pectin_lyas_fold"/>
</dbReference>
<evidence type="ECO:0000256" key="7">
    <source>
        <dbReference type="ARBA" id="ARBA00023180"/>
    </source>
</evidence>
<dbReference type="GO" id="GO:0016829">
    <property type="term" value="F:lyase activity"/>
    <property type="evidence" value="ECO:0007669"/>
    <property type="project" value="UniProtKB-KW"/>
</dbReference>
<dbReference type="OrthoDB" id="187139at2759"/>
<dbReference type="SUPFAM" id="SSF51126">
    <property type="entry name" value="Pectin lyase-like"/>
    <property type="match status" value="1"/>
</dbReference>
<evidence type="ECO:0000256" key="5">
    <source>
        <dbReference type="ARBA" id="ARBA00022737"/>
    </source>
</evidence>
<organism evidence="15 16">
    <name type="scientific">Dactylonectria macrodidyma</name>
    <dbReference type="NCBI Taxonomy" id="307937"/>
    <lineage>
        <taxon>Eukaryota</taxon>
        <taxon>Fungi</taxon>
        <taxon>Dikarya</taxon>
        <taxon>Ascomycota</taxon>
        <taxon>Pezizomycotina</taxon>
        <taxon>Sordariomycetes</taxon>
        <taxon>Hypocreomycetidae</taxon>
        <taxon>Hypocreales</taxon>
        <taxon>Nectriaceae</taxon>
        <taxon>Dactylonectria</taxon>
    </lineage>
</organism>
<evidence type="ECO:0000256" key="2">
    <source>
        <dbReference type="ARBA" id="ARBA00008834"/>
    </source>
</evidence>
<keyword evidence="15" id="KW-0456">Lyase</keyword>
<dbReference type="InterPro" id="IPR011050">
    <property type="entry name" value="Pectin_lyase_fold/virulence"/>
</dbReference>
<dbReference type="PANTHER" id="PTHR31736">
    <property type="match status" value="1"/>
</dbReference>
<keyword evidence="8" id="KW-0119">Carbohydrate metabolism</keyword>
<dbReference type="GO" id="GO:0071555">
    <property type="term" value="P:cell wall organization"/>
    <property type="evidence" value="ECO:0007669"/>
    <property type="project" value="UniProtKB-KW"/>
</dbReference>
<comment type="subcellular location">
    <subcellularLocation>
        <location evidence="1">Secreted</location>
    </subcellularLocation>
</comment>
<keyword evidence="4 14" id="KW-0732">Signal</keyword>
<evidence type="ECO:0000256" key="3">
    <source>
        <dbReference type="ARBA" id="ARBA00022525"/>
    </source>
</evidence>
<dbReference type="Gene3D" id="2.160.20.10">
    <property type="entry name" value="Single-stranded right-handed beta-helix, Pectin lyase-like"/>
    <property type="match status" value="1"/>
</dbReference>
<dbReference type="AlphaFoldDB" id="A0A9P9J1D2"/>
<keyword evidence="6 13" id="KW-0378">Hydrolase</keyword>
<keyword evidence="10" id="KW-0961">Cell wall biogenesis/degradation</keyword>
<reference evidence="15" key="1">
    <citation type="journal article" date="2021" name="Nat. Commun.">
        <title>Genetic determinants of endophytism in the Arabidopsis root mycobiome.</title>
        <authorList>
            <person name="Mesny F."/>
            <person name="Miyauchi S."/>
            <person name="Thiergart T."/>
            <person name="Pickel B."/>
            <person name="Atanasova L."/>
            <person name="Karlsson M."/>
            <person name="Huettel B."/>
            <person name="Barry K.W."/>
            <person name="Haridas S."/>
            <person name="Chen C."/>
            <person name="Bauer D."/>
            <person name="Andreopoulos W."/>
            <person name="Pangilinan J."/>
            <person name="LaButti K."/>
            <person name="Riley R."/>
            <person name="Lipzen A."/>
            <person name="Clum A."/>
            <person name="Drula E."/>
            <person name="Henrissat B."/>
            <person name="Kohler A."/>
            <person name="Grigoriev I.V."/>
            <person name="Martin F.M."/>
            <person name="Hacquard S."/>
        </authorList>
    </citation>
    <scope>NUCLEOTIDE SEQUENCE</scope>
    <source>
        <strain evidence="15">MPI-CAGE-AT-0147</strain>
    </source>
</reference>
<keyword evidence="7" id="KW-0325">Glycoprotein</keyword>